<keyword evidence="3" id="KW-1185">Reference proteome</keyword>
<comment type="caution">
    <text evidence="2">The sequence shown here is derived from an EMBL/GenBank/DDBJ whole genome shotgun (WGS) entry which is preliminary data.</text>
</comment>
<name>A0ABN1QN39_9ACTN</name>
<reference evidence="2 3" key="1">
    <citation type="journal article" date="2019" name="Int. J. Syst. Evol. Microbiol.">
        <title>The Global Catalogue of Microorganisms (GCM) 10K type strain sequencing project: providing services to taxonomists for standard genome sequencing and annotation.</title>
        <authorList>
            <consortium name="The Broad Institute Genomics Platform"/>
            <consortium name="The Broad Institute Genome Sequencing Center for Infectious Disease"/>
            <person name="Wu L."/>
            <person name="Ma J."/>
        </authorList>
    </citation>
    <scope>NUCLEOTIDE SEQUENCE [LARGE SCALE GENOMIC DNA]</scope>
    <source>
        <strain evidence="2 3">JCM 10977</strain>
    </source>
</reference>
<dbReference type="Proteomes" id="UP001500542">
    <property type="component" value="Unassembled WGS sequence"/>
</dbReference>
<evidence type="ECO:0000256" key="1">
    <source>
        <dbReference type="SAM" id="Phobius"/>
    </source>
</evidence>
<accession>A0ABN1QN39</accession>
<feature type="transmembrane region" description="Helical" evidence="1">
    <location>
        <begin position="23"/>
        <end position="47"/>
    </location>
</feature>
<sequence length="201" mass="22197">MREDPTTEPFVVRRTGLGTTLSILYFGALLVALEILLTVGAVLWAVLNDSPMRTPLEAIWLAWGGAPLIFAIGLPILILVGAITTAESRHESDSDDVLLCLDSNRVYLGGDQPQTLHWGEVHEICRVERHWDHGEDGEGWEPHLIVITHPDAAGPKSWGPSRQWPGTHAVMGKPLDFDALREAVKRYAPHIPVTDRGRVPE</sequence>
<organism evidence="2 3">
    <name type="scientific">Kribbella koreensis</name>
    <dbReference type="NCBI Taxonomy" id="57909"/>
    <lineage>
        <taxon>Bacteria</taxon>
        <taxon>Bacillati</taxon>
        <taxon>Actinomycetota</taxon>
        <taxon>Actinomycetes</taxon>
        <taxon>Propionibacteriales</taxon>
        <taxon>Kribbellaceae</taxon>
        <taxon>Kribbella</taxon>
    </lineage>
</organism>
<evidence type="ECO:0000313" key="3">
    <source>
        <dbReference type="Proteomes" id="UP001500542"/>
    </source>
</evidence>
<protein>
    <recommendedName>
        <fullName evidence="4">PH (Pleckstrin Homology) domain-containing protein</fullName>
    </recommendedName>
</protein>
<dbReference type="EMBL" id="BAAAHK010000008">
    <property type="protein sequence ID" value="GAA0944973.1"/>
    <property type="molecule type" value="Genomic_DNA"/>
</dbReference>
<evidence type="ECO:0000313" key="2">
    <source>
        <dbReference type="EMBL" id="GAA0944973.1"/>
    </source>
</evidence>
<evidence type="ECO:0008006" key="4">
    <source>
        <dbReference type="Google" id="ProtNLM"/>
    </source>
</evidence>
<proteinExistence type="predicted"/>
<gene>
    <name evidence="2" type="ORF">GCM10009554_39510</name>
</gene>
<feature type="transmembrane region" description="Helical" evidence="1">
    <location>
        <begin position="59"/>
        <end position="83"/>
    </location>
</feature>
<keyword evidence="1" id="KW-1133">Transmembrane helix</keyword>
<dbReference type="RefSeq" id="WP_343971809.1">
    <property type="nucleotide sequence ID" value="NZ_BAAAHK010000008.1"/>
</dbReference>
<keyword evidence="1" id="KW-0472">Membrane</keyword>
<keyword evidence="1" id="KW-0812">Transmembrane</keyword>